<dbReference type="InterPro" id="IPR001387">
    <property type="entry name" value="Cro/C1-type_HTH"/>
</dbReference>
<evidence type="ECO:0000256" key="1">
    <source>
        <dbReference type="SAM" id="MobiDB-lite"/>
    </source>
</evidence>
<comment type="caution">
    <text evidence="3">The sequence shown here is derived from an EMBL/GenBank/DDBJ whole genome shotgun (WGS) entry which is preliminary data.</text>
</comment>
<dbReference type="Proteomes" id="UP001550628">
    <property type="component" value="Unassembled WGS sequence"/>
</dbReference>
<dbReference type="RefSeq" id="WP_356957718.1">
    <property type="nucleotide sequence ID" value="NZ_JBEYBD010000010.1"/>
</dbReference>
<reference evidence="3 4" key="1">
    <citation type="submission" date="2024-06" db="EMBL/GenBank/DDBJ databases">
        <title>The Natural Products Discovery Center: Release of the First 8490 Sequenced Strains for Exploring Actinobacteria Biosynthetic Diversity.</title>
        <authorList>
            <person name="Kalkreuter E."/>
            <person name="Kautsar S.A."/>
            <person name="Yang D."/>
            <person name="Bader C.D."/>
            <person name="Teijaro C.N."/>
            <person name="Fluegel L."/>
            <person name="Davis C.M."/>
            <person name="Simpson J.R."/>
            <person name="Lauterbach L."/>
            <person name="Steele A.D."/>
            <person name="Gui C."/>
            <person name="Meng S."/>
            <person name="Li G."/>
            <person name="Viehrig K."/>
            <person name="Ye F."/>
            <person name="Su P."/>
            <person name="Kiefer A.F."/>
            <person name="Nichols A."/>
            <person name="Cepeda A.J."/>
            <person name="Yan W."/>
            <person name="Fan B."/>
            <person name="Jiang Y."/>
            <person name="Adhikari A."/>
            <person name="Zheng C.-J."/>
            <person name="Schuster L."/>
            <person name="Cowan T.M."/>
            <person name="Smanski M.J."/>
            <person name="Chevrette M.G."/>
            <person name="De Carvalho L.P.S."/>
            <person name="Shen B."/>
        </authorList>
    </citation>
    <scope>NUCLEOTIDE SEQUENCE [LARGE SCALE GENOMIC DNA]</scope>
    <source>
        <strain evidence="3 4">NPDC019708</strain>
    </source>
</reference>
<dbReference type="EMBL" id="JBEYBF010000016">
    <property type="protein sequence ID" value="MEU1954700.1"/>
    <property type="molecule type" value="Genomic_DNA"/>
</dbReference>
<dbReference type="PROSITE" id="PS50943">
    <property type="entry name" value="HTH_CROC1"/>
    <property type="match status" value="1"/>
</dbReference>
<dbReference type="Pfam" id="PF01381">
    <property type="entry name" value="HTH_3"/>
    <property type="match status" value="1"/>
</dbReference>
<evidence type="ECO:0000313" key="3">
    <source>
        <dbReference type="EMBL" id="MEU1954700.1"/>
    </source>
</evidence>
<protein>
    <submittedName>
        <fullName evidence="3">Helix-turn-helix transcriptional regulator</fullName>
    </submittedName>
</protein>
<dbReference type="CDD" id="cd00093">
    <property type="entry name" value="HTH_XRE"/>
    <property type="match status" value="2"/>
</dbReference>
<feature type="region of interest" description="Disordered" evidence="1">
    <location>
        <begin position="1"/>
        <end position="89"/>
    </location>
</feature>
<gene>
    <name evidence="3" type="ORF">ABZ510_22875</name>
</gene>
<feature type="compositionally biased region" description="Basic and acidic residues" evidence="1">
    <location>
        <begin position="80"/>
        <end position="89"/>
    </location>
</feature>
<feature type="domain" description="HTH cro/C1-type" evidence="2">
    <location>
        <begin position="98"/>
        <end position="151"/>
    </location>
</feature>
<name>A0ABV2WUX9_9NOCA</name>
<keyword evidence="4" id="KW-1185">Reference proteome</keyword>
<dbReference type="SUPFAM" id="SSF47413">
    <property type="entry name" value="lambda repressor-like DNA-binding domains"/>
    <property type="match status" value="1"/>
</dbReference>
<proteinExistence type="predicted"/>
<organism evidence="3 4">
    <name type="scientific">Nocardia rhamnosiphila</name>
    <dbReference type="NCBI Taxonomy" id="426716"/>
    <lineage>
        <taxon>Bacteria</taxon>
        <taxon>Bacillati</taxon>
        <taxon>Actinomycetota</taxon>
        <taxon>Actinomycetes</taxon>
        <taxon>Mycobacteriales</taxon>
        <taxon>Nocardiaceae</taxon>
        <taxon>Nocardia</taxon>
    </lineage>
</organism>
<dbReference type="Gene3D" id="1.10.260.40">
    <property type="entry name" value="lambda repressor-like DNA-binding domains"/>
    <property type="match status" value="1"/>
</dbReference>
<dbReference type="SMART" id="SM00530">
    <property type="entry name" value="HTH_XRE"/>
    <property type="match status" value="2"/>
</dbReference>
<accession>A0ABV2WUX9</accession>
<evidence type="ECO:0000313" key="4">
    <source>
        <dbReference type="Proteomes" id="UP001550628"/>
    </source>
</evidence>
<evidence type="ECO:0000259" key="2">
    <source>
        <dbReference type="PROSITE" id="PS50943"/>
    </source>
</evidence>
<dbReference type="InterPro" id="IPR010982">
    <property type="entry name" value="Lambda_DNA-bd_dom_sf"/>
</dbReference>
<sequence>MVGPRVRNAVDGAAQVGTGLPRGAADELHEGLQTMGSADTGGSEPVRAGTTGTESPRPPATGDGRPPVAAPQRRARQRPRSGDGEWPDTAHRTFADWLWDARNRRELSQADIAERIGQKSKAHVGQIERGGGVTRDTARRLLEALRAPDEVHTAVLGRYFGPTDRSTGKRDFPDPADHDFPNTWFRAARVSQEIGQADLAERANVAGSTLGMKERAEVAPRMKERQIGYELALRLLDGLAAPEHVTRAVVEKFYRDAAP</sequence>